<feature type="active site" description="Glycyl thioester intermediate" evidence="6">
    <location>
        <position position="2018"/>
    </location>
</feature>
<accession>A0ABR2HBC6</accession>
<evidence type="ECO:0000256" key="3">
    <source>
        <dbReference type="ARBA" id="ARBA00012485"/>
    </source>
</evidence>
<keyword evidence="7" id="KW-1133">Transmembrane helix</keyword>
<evidence type="ECO:0000256" key="2">
    <source>
        <dbReference type="ARBA" id="ARBA00004906"/>
    </source>
</evidence>
<dbReference type="InterPro" id="IPR029071">
    <property type="entry name" value="Ubiquitin-like_domsf"/>
</dbReference>
<feature type="transmembrane region" description="Helical" evidence="7">
    <location>
        <begin position="1104"/>
        <end position="1126"/>
    </location>
</feature>
<reference evidence="10 11" key="1">
    <citation type="submission" date="2024-04" db="EMBL/GenBank/DDBJ databases">
        <title>Tritrichomonas musculus Genome.</title>
        <authorList>
            <person name="Alves-Ferreira E."/>
            <person name="Grigg M."/>
            <person name="Lorenzi H."/>
            <person name="Galac M."/>
        </authorList>
    </citation>
    <scope>NUCLEOTIDE SEQUENCE [LARGE SCALE GENOMIC DNA]</scope>
    <source>
        <strain evidence="10 11">EAF2021</strain>
    </source>
</reference>
<dbReference type="InterPro" id="IPR000569">
    <property type="entry name" value="HECT_dom"/>
</dbReference>
<comment type="pathway">
    <text evidence="2">Protein modification; protein ubiquitination.</text>
</comment>
<dbReference type="PANTHER" id="PTHR11254">
    <property type="entry name" value="HECT DOMAIN UBIQUITIN-PROTEIN LIGASE"/>
    <property type="match status" value="1"/>
</dbReference>
<dbReference type="CDD" id="cd17039">
    <property type="entry name" value="Ubl_ubiquitin_like"/>
    <property type="match status" value="1"/>
</dbReference>
<dbReference type="Gene3D" id="3.30.2410.10">
    <property type="entry name" value="Hect, E3 ligase catalytic domain"/>
    <property type="match status" value="1"/>
</dbReference>
<evidence type="ECO:0000256" key="1">
    <source>
        <dbReference type="ARBA" id="ARBA00000885"/>
    </source>
</evidence>
<dbReference type="SUPFAM" id="SSF56204">
    <property type="entry name" value="Hect, E3 ligase catalytic domain"/>
    <property type="match status" value="1"/>
</dbReference>
<comment type="catalytic activity">
    <reaction evidence="1">
        <text>S-ubiquitinyl-[E2 ubiquitin-conjugating enzyme]-L-cysteine + [acceptor protein]-L-lysine = [E2 ubiquitin-conjugating enzyme]-L-cysteine + N(6)-ubiquitinyl-[acceptor protein]-L-lysine.</text>
        <dbReference type="EC" id="2.3.2.26"/>
    </reaction>
</comment>
<dbReference type="SMART" id="SM00213">
    <property type="entry name" value="UBQ"/>
    <property type="match status" value="1"/>
</dbReference>
<protein>
    <recommendedName>
        <fullName evidence="3">HECT-type E3 ubiquitin transferase</fullName>
        <ecNumber evidence="3">2.3.2.26</ecNumber>
    </recommendedName>
</protein>
<dbReference type="SUPFAM" id="SSF54236">
    <property type="entry name" value="Ubiquitin-like"/>
    <property type="match status" value="1"/>
</dbReference>
<dbReference type="Gene3D" id="3.10.20.90">
    <property type="entry name" value="Phosphatidylinositol 3-kinase Catalytic Subunit, Chain A, domain 1"/>
    <property type="match status" value="1"/>
</dbReference>
<dbReference type="EC" id="2.3.2.26" evidence="3"/>
<feature type="transmembrane region" description="Helical" evidence="7">
    <location>
        <begin position="998"/>
        <end position="1016"/>
    </location>
</feature>
<dbReference type="Pfam" id="PF00240">
    <property type="entry name" value="ubiquitin"/>
    <property type="match status" value="1"/>
</dbReference>
<evidence type="ECO:0000256" key="6">
    <source>
        <dbReference type="PROSITE-ProRule" id="PRU00104"/>
    </source>
</evidence>
<keyword evidence="11" id="KW-1185">Reference proteome</keyword>
<dbReference type="PROSITE" id="PS50053">
    <property type="entry name" value="UBIQUITIN_2"/>
    <property type="match status" value="1"/>
</dbReference>
<dbReference type="Gene3D" id="3.30.2160.10">
    <property type="entry name" value="Hect, E3 ligase catalytic domain"/>
    <property type="match status" value="1"/>
</dbReference>
<name>A0ABR2HBC6_9EUKA</name>
<feature type="transmembrane region" description="Helical" evidence="7">
    <location>
        <begin position="1054"/>
        <end position="1078"/>
    </location>
</feature>
<evidence type="ECO:0000259" key="8">
    <source>
        <dbReference type="PROSITE" id="PS50053"/>
    </source>
</evidence>
<dbReference type="InterPro" id="IPR000626">
    <property type="entry name" value="Ubiquitin-like_dom"/>
</dbReference>
<evidence type="ECO:0000256" key="4">
    <source>
        <dbReference type="ARBA" id="ARBA00022679"/>
    </source>
</evidence>
<dbReference type="Pfam" id="PF00632">
    <property type="entry name" value="HECT"/>
    <property type="match status" value="1"/>
</dbReference>
<feature type="domain" description="Ubiquitin-like" evidence="8">
    <location>
        <begin position="2"/>
        <end position="77"/>
    </location>
</feature>
<dbReference type="CDD" id="cd00078">
    <property type="entry name" value="HECTc"/>
    <property type="match status" value="1"/>
</dbReference>
<keyword evidence="4" id="KW-0808">Transferase</keyword>
<keyword evidence="7" id="KW-0812">Transmembrane</keyword>
<dbReference type="SMART" id="SM00119">
    <property type="entry name" value="HECTc"/>
    <property type="match status" value="1"/>
</dbReference>
<evidence type="ECO:0000313" key="10">
    <source>
        <dbReference type="EMBL" id="KAK8843757.1"/>
    </source>
</evidence>
<dbReference type="Gene3D" id="3.90.1750.10">
    <property type="entry name" value="Hect, E3 ligase catalytic domains"/>
    <property type="match status" value="1"/>
</dbReference>
<gene>
    <name evidence="10" type="ORF">M9Y10_024827</name>
</gene>
<keyword evidence="7" id="KW-0472">Membrane</keyword>
<proteinExistence type="predicted"/>
<dbReference type="InterPro" id="IPR050409">
    <property type="entry name" value="E3_ubiq-protein_ligase"/>
</dbReference>
<evidence type="ECO:0000256" key="7">
    <source>
        <dbReference type="SAM" id="Phobius"/>
    </source>
</evidence>
<keyword evidence="5 6" id="KW-0833">Ubl conjugation pathway</keyword>
<feature type="transmembrane region" description="Helical" evidence="7">
    <location>
        <begin position="1138"/>
        <end position="1159"/>
    </location>
</feature>
<organism evidence="10 11">
    <name type="scientific">Tritrichomonas musculus</name>
    <dbReference type="NCBI Taxonomy" id="1915356"/>
    <lineage>
        <taxon>Eukaryota</taxon>
        <taxon>Metamonada</taxon>
        <taxon>Parabasalia</taxon>
        <taxon>Tritrichomonadida</taxon>
        <taxon>Tritrichomonadidae</taxon>
        <taxon>Tritrichomonas</taxon>
    </lineage>
</organism>
<dbReference type="EMBL" id="JAPFFF010000034">
    <property type="protein sequence ID" value="KAK8843757.1"/>
    <property type="molecule type" value="Genomic_DNA"/>
</dbReference>
<dbReference type="InterPro" id="IPR035983">
    <property type="entry name" value="Hect_E3_ubiquitin_ligase"/>
</dbReference>
<dbReference type="PROSITE" id="PS50237">
    <property type="entry name" value="HECT"/>
    <property type="match status" value="1"/>
</dbReference>
<evidence type="ECO:0000256" key="5">
    <source>
        <dbReference type="ARBA" id="ARBA00022786"/>
    </source>
</evidence>
<evidence type="ECO:0000259" key="9">
    <source>
        <dbReference type="PROSITE" id="PS50237"/>
    </source>
</evidence>
<comment type="caution">
    <text evidence="10">The sequence shown here is derived from an EMBL/GenBank/DDBJ whole genome shotgun (WGS) entry which is preliminary data.</text>
</comment>
<dbReference type="PANTHER" id="PTHR11254:SF440">
    <property type="entry name" value="E3 UBIQUITIN-PROTEIN LIGASE NEDD-4"/>
    <property type="match status" value="1"/>
</dbReference>
<sequence length="2049" mass="240029">MIQVNIETTLRKLFKFEIDQTKYVHDLKKIIQNEEGTPANNQCLIFKYAFLDDATKLNECIHENNQTLLLTRKDRSLLLYSSIIFEKSTLIDHIRQSIIDLSTKPNEYYVKNLIIEAFAYLKINLDIETTDELFSLILSIFSQYSQLCSKMLGQFLEQSKLNSNHIIITASFLSFMRHRYTQIPITNYDSFISDALHQILAQIPKSNTNLIIFGFKIPFQFQHRFVIDIFSLVELTEEIVLSLYPNIFEQKFASKTNIDFLIKDMHNADLLKILPESIFTENNLLMNLSSDTISYIIPYLSEPTFRKILEIIQTYYDEKRNITNSFAKSIINKCIKFNISIKNKDFLLEKLLPCDLTPELWKFIEKNNILLPKSLVLNIKSFPSSEIALKFASNPKTLPQKVLEEGLLNVTDFSIYSKFLETNNIECEVFKKIEFWYHIMSIVSNEVPQQLIDRFLFYFQKYIKPTDFNKIFTDMIFHHYPPSQTESSFLVYIFKNLQKTYRDVYFADMKNTLKRVFANKKLIPPVSLCELFDFKVISSQMRQQKPNPYVLYLYEFSYKKSFSSYVTSLSILPQETKNYNDLIELIEKNGDLSLIPKMDQSKLSLIMCSFLYTSNKDNTVVDGLTKETILPFIAISLNYLKLLKGKVLRSSDSIIKMFLEGCMFLSNNESPLLIASIDSIISNIKYFCYEKKWLQNALFQTINILTSMLLKGEYKANKSLLLKAIFNFSCENRNAFIQEKTLLLMNNYGTDLLKFSIDNFSQIKQDVLKGNELNMSLLNTNNMTNLIANNISSKKSKEIAINTMRFINNNCPHAPQVNCNENIIKILHVEIKEKKWENVLEIIEFMKNQKIKLDEGIFAKYPVPINIHDKIFSNNAQNMKNALNIIEDILKDPKPEENKEIFLSLFNVLMQDKEIAINYFTTQFEKYASNSKLDPSIIIKKLSNWLQNKKDIFLESLHRSYTYNPNDNCFYKRLNVPKLPQSELGNSIISKLYKVKNYQAFVCLTNIASCFPFLFASNTKQLIDIVLQVFESNFHVIFESENENEKMISKNTVIAAYAFINSALYSLQVMQTFVFYVFNNINAFTDYQICAISVLMASLFETKFIQFIIFSLSLKYNFIGIINNLLQKNLKKSQEFINCYKIFLYFLLESYYYVIRILYPKGDILNYTSGINYTPMFIDQIKNVEKPFENCFNGNLIFSENLIASIQNESDVYGCNLMEKIDEFQPFWITYDIENEDTNFSKYDISQTSIKQLINDFKKIEKSSPFSNVYSPNVSPPFPMTIKMVRYLFSQQRWVYQWILGFKKISPLPEYYVAIQKVVDELKSIKINQKKRNSNQLKNERLLYATHFDIENNLYEMYCQKELFETIIKEAMVCMNSGILKILIRFFETSTKNNTVFNSFLDLISQYIDKIINGDVFTSSKSIINLIDILSVMFKSSVNSNLVGICRNKLFDLMMSPKYRFNISKFFEHYNYMKCDLPQKICHLIGFMFSSNEKIENIHYYMSLLSAIGGDKLKNIMPIVNIIFYYEVRMEKVPYENIIYFIKGAPSITRKYINKLYPLVDVLIKKYNKEPNIEILDMIFTFLNYLSPRRNNSKCLKSDEIDFSNSIRFYSDLSSQDDQDFLIKPASQALKNSSPGFWNLYDKNRAFINRLIKNDISNIVKLKFLIEFHELVDFRVRAFYFHSEMNKQLDDALGYIYGNDLYVHRQNVLNDSFNKLQSLKRKDFMRDITIHFLGENGIDCGGLTNEWFSLVIQELFNPNYNLFKQTKNNSSQPSISSFLNGQQHIKYFNFAGKMIALALIKEKFVNAHLTMSFYRQILHQRPKFKDLESYDENIYNSLKWILDNDINSLEMTFTIDVEEFGEHKTIELKENGENILVTNDNKREYVSLYAQYHLQTSIKQQVDSFCSGFDEIIPPKYMKMFSPSELDLLICGIPKIDVLDLKKNTVYEYPYHENHPVIVLFFKVLSKWNNENLAKFLLFLTGSSQVPINGFKAFKERGNPITISDGGDKTRFPAAHTCFNMLDLPKYNNEKEMNNKLIRAIQEREFGFA</sequence>
<evidence type="ECO:0000313" key="11">
    <source>
        <dbReference type="Proteomes" id="UP001470230"/>
    </source>
</evidence>
<feature type="domain" description="HECT" evidence="9">
    <location>
        <begin position="1720"/>
        <end position="2049"/>
    </location>
</feature>
<dbReference type="Proteomes" id="UP001470230">
    <property type="component" value="Unassembled WGS sequence"/>
</dbReference>